<accession>A0A383BRP4</accession>
<sequence>MLFDEHDIWAASKSANQVGTEPLDPESLVVPDGLIDMSETHQLARQLVEVFRSADFDNPTAGQCEVIMHSVNLVFPDDEFGDCDRVVGYLVVINRFLGEFLWSMDVESRGLYFEHLAEMVDEWSNMVPTPWFGTDPSLFDTEED</sequence>
<gene>
    <name evidence="1" type="ORF">METZ01_LOCUS474849</name>
</gene>
<name>A0A383BRP4_9ZZZZ</name>
<evidence type="ECO:0000313" key="1">
    <source>
        <dbReference type="EMBL" id="SVE21995.1"/>
    </source>
</evidence>
<reference evidence="1" key="1">
    <citation type="submission" date="2018-05" db="EMBL/GenBank/DDBJ databases">
        <authorList>
            <person name="Lanie J.A."/>
            <person name="Ng W.-L."/>
            <person name="Kazmierczak K.M."/>
            <person name="Andrzejewski T.M."/>
            <person name="Davidsen T.M."/>
            <person name="Wayne K.J."/>
            <person name="Tettelin H."/>
            <person name="Glass J.I."/>
            <person name="Rusch D."/>
            <person name="Podicherti R."/>
            <person name="Tsui H.-C.T."/>
            <person name="Winkler M.E."/>
        </authorList>
    </citation>
    <scope>NUCLEOTIDE SEQUENCE</scope>
</reference>
<dbReference type="AlphaFoldDB" id="A0A383BRP4"/>
<dbReference type="EMBL" id="UINC01202274">
    <property type="protein sequence ID" value="SVE21995.1"/>
    <property type="molecule type" value="Genomic_DNA"/>
</dbReference>
<protein>
    <submittedName>
        <fullName evidence="1">Uncharacterized protein</fullName>
    </submittedName>
</protein>
<proteinExistence type="predicted"/>
<organism evidence="1">
    <name type="scientific">marine metagenome</name>
    <dbReference type="NCBI Taxonomy" id="408172"/>
    <lineage>
        <taxon>unclassified sequences</taxon>
        <taxon>metagenomes</taxon>
        <taxon>ecological metagenomes</taxon>
    </lineage>
</organism>